<evidence type="ECO:0000313" key="2">
    <source>
        <dbReference type="EMBL" id="CAF4358527.1"/>
    </source>
</evidence>
<sequence length="70" mass="7867">MDGYSTKIKNSGEHLIRNEFPEKALELDTLVSSPMLSFSQVSKVRTEIQLPTAEDIIAHLKHGKNIRSTD</sequence>
<dbReference type="SUPFAM" id="SSF47216">
    <property type="entry name" value="Proteasome activator"/>
    <property type="match status" value="1"/>
</dbReference>
<name>A0A820LJV4_9BILA</name>
<reference evidence="2" key="1">
    <citation type="submission" date="2021-02" db="EMBL/GenBank/DDBJ databases">
        <authorList>
            <person name="Nowell W R."/>
        </authorList>
    </citation>
    <scope>NUCLEOTIDE SEQUENCE</scope>
</reference>
<dbReference type="InterPro" id="IPR036252">
    <property type="entry name" value="Proteasome_activ_sf"/>
</dbReference>
<organism evidence="2 3">
    <name type="scientific">Rotaria socialis</name>
    <dbReference type="NCBI Taxonomy" id="392032"/>
    <lineage>
        <taxon>Eukaryota</taxon>
        <taxon>Metazoa</taxon>
        <taxon>Spiralia</taxon>
        <taxon>Gnathifera</taxon>
        <taxon>Rotifera</taxon>
        <taxon>Eurotatoria</taxon>
        <taxon>Bdelloidea</taxon>
        <taxon>Philodinida</taxon>
        <taxon>Philodinidae</taxon>
        <taxon>Rotaria</taxon>
    </lineage>
</organism>
<dbReference type="InterPro" id="IPR036996">
    <property type="entry name" value="PA28_N_sf"/>
</dbReference>
<dbReference type="AlphaFoldDB" id="A0A820LJV4"/>
<comment type="caution">
    <text evidence="2">The sequence shown here is derived from an EMBL/GenBank/DDBJ whole genome shotgun (WGS) entry which is preliminary data.</text>
</comment>
<evidence type="ECO:0000313" key="3">
    <source>
        <dbReference type="Proteomes" id="UP000663873"/>
    </source>
</evidence>
<dbReference type="GO" id="GO:0008537">
    <property type="term" value="C:proteasome activator complex"/>
    <property type="evidence" value="ECO:0007669"/>
    <property type="project" value="InterPro"/>
</dbReference>
<feature type="domain" description="Proteasome activator PA28 N-terminal" evidence="1">
    <location>
        <begin position="2"/>
        <end position="51"/>
    </location>
</feature>
<gene>
    <name evidence="2" type="ORF">UJA718_LOCUS16276</name>
</gene>
<protein>
    <recommendedName>
        <fullName evidence="1">Proteasome activator PA28 N-terminal domain-containing protein</fullName>
    </recommendedName>
</protein>
<dbReference type="Gene3D" id="1.20.5.120">
    <property type="entry name" value="Proteasome activator pa28, N-terminal domain"/>
    <property type="match status" value="1"/>
</dbReference>
<feature type="non-terminal residue" evidence="2">
    <location>
        <position position="1"/>
    </location>
</feature>
<dbReference type="EMBL" id="CAJOBP010002505">
    <property type="protein sequence ID" value="CAF4358527.1"/>
    <property type="molecule type" value="Genomic_DNA"/>
</dbReference>
<dbReference type="InterPro" id="IPR003185">
    <property type="entry name" value="Proteasome_activ_PA28_N"/>
</dbReference>
<dbReference type="Pfam" id="PF02251">
    <property type="entry name" value="PA28_N"/>
    <property type="match status" value="1"/>
</dbReference>
<dbReference type="Proteomes" id="UP000663873">
    <property type="component" value="Unassembled WGS sequence"/>
</dbReference>
<evidence type="ECO:0000259" key="1">
    <source>
        <dbReference type="Pfam" id="PF02251"/>
    </source>
</evidence>
<proteinExistence type="predicted"/>
<accession>A0A820LJV4</accession>
<keyword evidence="3" id="KW-1185">Reference proteome</keyword>